<proteinExistence type="inferred from homology"/>
<comment type="subcellular location">
    <subcellularLocation>
        <location evidence="2 13">Nucleus</location>
    </subcellularLocation>
</comment>
<protein>
    <submittedName>
        <fullName evidence="18">Uncharacterized protein</fullName>
    </submittedName>
</protein>
<feature type="compositionally biased region" description="Polar residues" evidence="14">
    <location>
        <begin position="1"/>
        <end position="22"/>
    </location>
</feature>
<keyword evidence="7" id="KW-0805">Transcription regulation</keyword>
<dbReference type="CDD" id="cd00202">
    <property type="entry name" value="ZnF_GATA"/>
    <property type="match status" value="1"/>
</dbReference>
<dbReference type="PROSITE" id="PS50114">
    <property type="entry name" value="GATA_ZN_FINGER_2"/>
    <property type="match status" value="1"/>
</dbReference>
<feature type="compositionally biased region" description="Low complexity" evidence="14">
    <location>
        <begin position="23"/>
        <end position="32"/>
    </location>
</feature>
<feature type="domain" description="CCT" evidence="16">
    <location>
        <begin position="138"/>
        <end position="180"/>
    </location>
</feature>
<keyword evidence="11 13" id="KW-0539">Nucleus</keyword>
<evidence type="ECO:0000256" key="3">
    <source>
        <dbReference type="ARBA" id="ARBA00007722"/>
    </source>
</evidence>
<keyword evidence="10" id="KW-0804">Transcription</keyword>
<comment type="function">
    <text evidence="1">Transcriptional activator that specifically binds 5'-GATA-3' or 5'-GAT-3' motifs within gene promoters.</text>
</comment>
<evidence type="ECO:0000256" key="4">
    <source>
        <dbReference type="ARBA" id="ARBA00022723"/>
    </source>
</evidence>
<dbReference type="PANTHER" id="PTHR46125:SF24">
    <property type="entry name" value="GATA TRANSCRIPTION FACTOR 18"/>
    <property type="match status" value="1"/>
</dbReference>
<dbReference type="Gene3D" id="3.30.50.10">
    <property type="entry name" value="Erythroid Transcription Factor GATA-1, subunit A"/>
    <property type="match status" value="1"/>
</dbReference>
<dbReference type="GO" id="GO:0008270">
    <property type="term" value="F:zinc ion binding"/>
    <property type="evidence" value="ECO:0007669"/>
    <property type="project" value="UniProtKB-KW"/>
</dbReference>
<dbReference type="SMART" id="SM00979">
    <property type="entry name" value="TIFY"/>
    <property type="match status" value="1"/>
</dbReference>
<keyword evidence="9" id="KW-0010">Activator</keyword>
<dbReference type="InterPro" id="IPR013088">
    <property type="entry name" value="Znf_NHR/GATA"/>
</dbReference>
<feature type="region of interest" description="Disordered" evidence="14">
    <location>
        <begin position="195"/>
        <end position="215"/>
    </location>
</feature>
<name>A0AAV6IGJ5_9ERIC</name>
<dbReference type="Pfam" id="PF00320">
    <property type="entry name" value="GATA"/>
    <property type="match status" value="1"/>
</dbReference>
<dbReference type="SMART" id="SM00401">
    <property type="entry name" value="ZnF_GATA"/>
    <property type="match status" value="1"/>
</dbReference>
<evidence type="ECO:0000259" key="15">
    <source>
        <dbReference type="PROSITE" id="PS50114"/>
    </source>
</evidence>
<dbReference type="InterPro" id="IPR045280">
    <property type="entry name" value="TIFY-like"/>
</dbReference>
<keyword evidence="5 12" id="KW-0863">Zinc-finger</keyword>
<dbReference type="PANTHER" id="PTHR46125">
    <property type="entry name" value="GATA TRANSCRIPTION FACTOR 28"/>
    <property type="match status" value="1"/>
</dbReference>
<keyword evidence="8" id="KW-0238">DNA-binding</keyword>
<evidence type="ECO:0000313" key="18">
    <source>
        <dbReference type="EMBL" id="KAG5526109.1"/>
    </source>
</evidence>
<keyword evidence="19" id="KW-1185">Reference proteome</keyword>
<dbReference type="InterPro" id="IPR010402">
    <property type="entry name" value="CCT_domain"/>
</dbReference>
<evidence type="ECO:0000256" key="5">
    <source>
        <dbReference type="ARBA" id="ARBA00022771"/>
    </source>
</evidence>
<dbReference type="InterPro" id="IPR010399">
    <property type="entry name" value="Tify_dom"/>
</dbReference>
<evidence type="ECO:0000256" key="14">
    <source>
        <dbReference type="SAM" id="MobiDB-lite"/>
    </source>
</evidence>
<reference evidence="18" key="1">
    <citation type="submission" date="2020-08" db="EMBL/GenBank/DDBJ databases">
        <title>Plant Genome Project.</title>
        <authorList>
            <person name="Zhang R.-G."/>
        </authorList>
    </citation>
    <scope>NUCLEOTIDE SEQUENCE</scope>
    <source>
        <strain evidence="18">WSP0</strain>
        <tissue evidence="18">Leaf</tissue>
    </source>
</reference>
<dbReference type="PROSITE" id="PS00344">
    <property type="entry name" value="GATA_ZN_FINGER_1"/>
    <property type="match status" value="1"/>
</dbReference>
<feature type="region of interest" description="Disordered" evidence="14">
    <location>
        <begin position="1"/>
        <end position="84"/>
    </location>
</feature>
<dbReference type="PROSITE" id="PS51017">
    <property type="entry name" value="CCT"/>
    <property type="match status" value="1"/>
</dbReference>
<accession>A0AAV6IGJ5</accession>
<dbReference type="Proteomes" id="UP000823749">
    <property type="component" value="Chromosome 11"/>
</dbReference>
<evidence type="ECO:0000313" key="19">
    <source>
        <dbReference type="Proteomes" id="UP000823749"/>
    </source>
</evidence>
<dbReference type="Pfam" id="PF06200">
    <property type="entry name" value="tify"/>
    <property type="match status" value="1"/>
</dbReference>
<evidence type="ECO:0000256" key="6">
    <source>
        <dbReference type="ARBA" id="ARBA00022833"/>
    </source>
</evidence>
<evidence type="ECO:0000259" key="16">
    <source>
        <dbReference type="PROSITE" id="PS51017"/>
    </source>
</evidence>
<keyword evidence="4" id="KW-0479">Metal-binding</keyword>
<evidence type="ECO:0000259" key="17">
    <source>
        <dbReference type="PROSITE" id="PS51320"/>
    </source>
</evidence>
<comment type="caution">
    <text evidence="18">The sequence shown here is derived from an EMBL/GenBank/DDBJ whole genome shotgun (WGS) entry which is preliminary data.</text>
</comment>
<dbReference type="SUPFAM" id="SSF57716">
    <property type="entry name" value="Glucocorticoid receptor-like (DNA-binding domain)"/>
    <property type="match status" value="1"/>
</dbReference>
<evidence type="ECO:0000256" key="1">
    <source>
        <dbReference type="ARBA" id="ARBA00002206"/>
    </source>
</evidence>
<dbReference type="GO" id="GO:0005634">
    <property type="term" value="C:nucleus"/>
    <property type="evidence" value="ECO:0007669"/>
    <property type="project" value="UniProtKB-SubCell"/>
</dbReference>
<evidence type="ECO:0000256" key="2">
    <source>
        <dbReference type="ARBA" id="ARBA00004123"/>
    </source>
</evidence>
<dbReference type="PROSITE" id="PS51320">
    <property type="entry name" value="TIFY"/>
    <property type="match status" value="1"/>
</dbReference>
<evidence type="ECO:0000256" key="10">
    <source>
        <dbReference type="ARBA" id="ARBA00023163"/>
    </source>
</evidence>
<sequence length="305" mass="33286">MSDSNHQTPMYGTEAMDSQRTPQNQQQQQQQQGREIREQNYDVAAGEESIDNPQIRFEESHPIHDVAGSSGGDGDGGADDGVHPLSLSVIGSEIAPVTDQLTLSFQGEVYVFDAVSPEKVQAVLLLLGGFGDFPQPLRATSLTRFKEKKKYRYFGQKTRYNVRREVALREGKVSLLCLTDLGQQRRKGRFTKVISDEMVSSSDREPAQDSGQEEEEPSCAACVHCGISSKSTPMMRRGPDGQKSLCNACGLKWKNKGVLRDLSKVSAGGGQDPTVKAIEQSEGEANDSDVINSAADIFNLLNGDN</sequence>
<evidence type="ECO:0000256" key="9">
    <source>
        <dbReference type="ARBA" id="ARBA00023159"/>
    </source>
</evidence>
<dbReference type="EMBL" id="JACTNZ010000011">
    <property type="protein sequence ID" value="KAG5526106.1"/>
    <property type="molecule type" value="Genomic_DNA"/>
</dbReference>
<gene>
    <name evidence="18" type="ORF">RHGRI_032412</name>
</gene>
<evidence type="ECO:0000256" key="8">
    <source>
        <dbReference type="ARBA" id="ARBA00023125"/>
    </source>
</evidence>
<organism evidence="18 19">
    <name type="scientific">Rhododendron griersonianum</name>
    <dbReference type="NCBI Taxonomy" id="479676"/>
    <lineage>
        <taxon>Eukaryota</taxon>
        <taxon>Viridiplantae</taxon>
        <taxon>Streptophyta</taxon>
        <taxon>Embryophyta</taxon>
        <taxon>Tracheophyta</taxon>
        <taxon>Spermatophyta</taxon>
        <taxon>Magnoliopsida</taxon>
        <taxon>eudicotyledons</taxon>
        <taxon>Gunneridae</taxon>
        <taxon>Pentapetalae</taxon>
        <taxon>asterids</taxon>
        <taxon>Ericales</taxon>
        <taxon>Ericaceae</taxon>
        <taxon>Ericoideae</taxon>
        <taxon>Rhodoreae</taxon>
        <taxon>Rhododendron</taxon>
    </lineage>
</organism>
<feature type="domain" description="Tify" evidence="17">
    <location>
        <begin position="94"/>
        <end position="129"/>
    </location>
</feature>
<dbReference type="GO" id="GO:0006355">
    <property type="term" value="P:regulation of DNA-templated transcription"/>
    <property type="evidence" value="ECO:0007669"/>
    <property type="project" value="InterPro"/>
</dbReference>
<evidence type="ECO:0000256" key="7">
    <source>
        <dbReference type="ARBA" id="ARBA00023015"/>
    </source>
</evidence>
<evidence type="ECO:0000256" key="13">
    <source>
        <dbReference type="PROSITE-ProRule" id="PRU00357"/>
    </source>
</evidence>
<dbReference type="InterPro" id="IPR000679">
    <property type="entry name" value="Znf_GATA"/>
</dbReference>
<feature type="domain" description="GATA-type" evidence="15">
    <location>
        <begin position="222"/>
        <end position="264"/>
    </location>
</feature>
<comment type="similarity">
    <text evidence="3">Belongs to the type IV zinc-finger family. Class C subfamily.</text>
</comment>
<dbReference type="GO" id="GO:0043565">
    <property type="term" value="F:sequence-specific DNA binding"/>
    <property type="evidence" value="ECO:0007669"/>
    <property type="project" value="InterPro"/>
</dbReference>
<dbReference type="AlphaFoldDB" id="A0AAV6IGJ5"/>
<evidence type="ECO:0000256" key="11">
    <source>
        <dbReference type="ARBA" id="ARBA00023242"/>
    </source>
</evidence>
<evidence type="ECO:0000256" key="12">
    <source>
        <dbReference type="PROSITE-ProRule" id="PRU00094"/>
    </source>
</evidence>
<dbReference type="EMBL" id="JACTNZ010000011">
    <property type="protein sequence ID" value="KAG5526109.1"/>
    <property type="molecule type" value="Genomic_DNA"/>
</dbReference>
<keyword evidence="6" id="KW-0862">Zinc</keyword>